<dbReference type="EMBL" id="FZOJ01000012">
    <property type="protein sequence ID" value="SNS51759.1"/>
    <property type="molecule type" value="Genomic_DNA"/>
</dbReference>
<feature type="transmembrane region" description="Helical" evidence="2">
    <location>
        <begin position="336"/>
        <end position="355"/>
    </location>
</feature>
<feature type="transmembrane region" description="Helical" evidence="2">
    <location>
        <begin position="527"/>
        <end position="547"/>
    </location>
</feature>
<dbReference type="PANTHER" id="PTHR38434">
    <property type="entry name" value="BLL2549 PROTEIN"/>
    <property type="match status" value="1"/>
</dbReference>
<feature type="coiled-coil region" evidence="1">
    <location>
        <begin position="121"/>
        <end position="148"/>
    </location>
</feature>
<keyword evidence="4" id="KW-1185">Reference proteome</keyword>
<feature type="transmembrane region" description="Helical" evidence="2">
    <location>
        <begin position="804"/>
        <end position="822"/>
    </location>
</feature>
<feature type="transmembrane region" description="Helical" evidence="2">
    <location>
        <begin position="748"/>
        <end position="768"/>
    </location>
</feature>
<feature type="transmembrane region" description="Helical" evidence="2">
    <location>
        <begin position="449"/>
        <end position="466"/>
    </location>
</feature>
<feature type="transmembrane region" description="Helical" evidence="2">
    <location>
        <begin position="310"/>
        <end position="330"/>
    </location>
</feature>
<keyword evidence="2" id="KW-1133">Transmembrane helix</keyword>
<keyword evidence="1" id="KW-0175">Coiled coil</keyword>
<feature type="transmembrane region" description="Helical" evidence="2">
    <location>
        <begin position="592"/>
        <end position="612"/>
    </location>
</feature>
<feature type="coiled-coil region" evidence="1">
    <location>
        <begin position="11"/>
        <end position="71"/>
    </location>
</feature>
<dbReference type="Proteomes" id="UP000198304">
    <property type="component" value="Unassembled WGS sequence"/>
</dbReference>
<organism evidence="3 4">
    <name type="scientific">Anaerovirgula multivorans</name>
    <dbReference type="NCBI Taxonomy" id="312168"/>
    <lineage>
        <taxon>Bacteria</taxon>
        <taxon>Bacillati</taxon>
        <taxon>Bacillota</taxon>
        <taxon>Clostridia</taxon>
        <taxon>Peptostreptococcales</taxon>
        <taxon>Natronincolaceae</taxon>
        <taxon>Anaerovirgula</taxon>
    </lineage>
</organism>
<reference evidence="4" key="1">
    <citation type="submission" date="2017-06" db="EMBL/GenBank/DDBJ databases">
        <authorList>
            <person name="Varghese N."/>
            <person name="Submissions S."/>
        </authorList>
    </citation>
    <scope>NUCLEOTIDE SEQUENCE [LARGE SCALE GENOMIC DNA]</scope>
    <source>
        <strain evidence="4">SCA</strain>
    </source>
</reference>
<feature type="transmembrane region" description="Helical" evidence="2">
    <location>
        <begin position="499"/>
        <end position="515"/>
    </location>
</feature>
<name>A0A239F4D7_9FIRM</name>
<evidence type="ECO:0000313" key="4">
    <source>
        <dbReference type="Proteomes" id="UP000198304"/>
    </source>
</evidence>
<dbReference type="InterPro" id="IPR019286">
    <property type="entry name" value="DUF2339_TM"/>
</dbReference>
<feature type="transmembrane region" description="Helical" evidence="2">
    <location>
        <begin position="257"/>
        <end position="280"/>
    </location>
</feature>
<feature type="transmembrane region" description="Helical" evidence="2">
    <location>
        <begin position="286"/>
        <end position="303"/>
    </location>
</feature>
<protein>
    <submittedName>
        <fullName evidence="3">Predicted membrane protein</fullName>
    </submittedName>
</protein>
<dbReference type="PANTHER" id="PTHR38434:SF1">
    <property type="entry name" value="BLL2549 PROTEIN"/>
    <property type="match status" value="1"/>
</dbReference>
<gene>
    <name evidence="3" type="ORF">SAMN05446037_10122</name>
</gene>
<dbReference type="RefSeq" id="WP_089283322.1">
    <property type="nucleotide sequence ID" value="NZ_FZOJ01000012.1"/>
</dbReference>
<feature type="transmembrane region" description="Helical" evidence="2">
    <location>
        <begin position="473"/>
        <end position="493"/>
    </location>
</feature>
<feature type="transmembrane region" description="Helical" evidence="2">
    <location>
        <begin position="722"/>
        <end position="742"/>
    </location>
</feature>
<proteinExistence type="predicted"/>
<feature type="transmembrane region" description="Helical" evidence="2">
    <location>
        <begin position="362"/>
        <end position="381"/>
    </location>
</feature>
<feature type="transmembrane region" description="Helical" evidence="2">
    <location>
        <begin position="420"/>
        <end position="437"/>
    </location>
</feature>
<feature type="transmembrane region" description="Helical" evidence="2">
    <location>
        <begin position="198"/>
        <end position="218"/>
    </location>
</feature>
<feature type="transmembrane region" description="Helical" evidence="2">
    <location>
        <begin position="780"/>
        <end position="798"/>
    </location>
</feature>
<sequence length="832" mass="94915">MELGNKVQGLLKSQKDILKEYEELFKEINLNDPINENIEMKKEIEDIKKNLVEAEKRITKLQQENMSIKASLKEQMLNERAAILNGSKKKMELYFSKEEKNGINKLQALENSVKDRIHKINSVASKELKEQDEEISKAIDNIKLELDEKISVQKEKLKQVNLKVIDEIKMEYDILQEEEVSDETLAKKQKHNDIEVKIGLNWINKVGIILLLLGVATAMKHTYSLWFNDYMKGISGFLLGGGLLAVGEWFNKKNKNLFALGLCGGGIGVLYLTVFSSYFFLNILNLPISIMVSILITMGSIALSQRYSSMTIAGISLFGGYLPFFSFVLIEGIWGSQVYIAMGYLIILNLLVLAISFERRWIYINYLSFLLNMPCLIYLTFSASNKIIGISYGILTFLMYLGITLAYPIRKNIKLRRLDLALLGLNTIINCLLVYALFETAGFDDYKGFLALVYAVSYFGLSRLIFKKTSQEEYVQALFSITALTFCILMIPFQFGVKWAAMGWLIEAILMLTLAKRHNTEKLELGGWAILGICTLGFFAYDFNLGWSIKYFAFRYSFLTLGLIYVLTLYISEYNKSQLSKYTKKGKIFNGFKYFIVLNSWVYLLRMSIRLYDQYLAAKIPYSYIDFYQLITIAGVTIIFAYGIIKIEAIKDKIVVGISTTLLILSNVLCIAINLMRVGGHSNTTLRGISITILILYNILVVISVKNLTIQLIKRKSLSVEYYPLAIAIYLLGVTTLFLTRQFNLQNINLIISIIFIAMSFSCITFGFKKSYLLIRRFGLGLSIFSTGKLFIFDLYYLSGAGRIIAYFCFGLVFIGISFIYQRLRTSMEEAK</sequence>
<dbReference type="Pfam" id="PF10101">
    <property type="entry name" value="DUF2339"/>
    <property type="match status" value="1"/>
</dbReference>
<feature type="transmembrane region" description="Helical" evidence="2">
    <location>
        <begin position="553"/>
        <end position="571"/>
    </location>
</feature>
<dbReference type="AlphaFoldDB" id="A0A239F4D7"/>
<feature type="transmembrane region" description="Helical" evidence="2">
    <location>
        <begin position="688"/>
        <end position="710"/>
    </location>
</feature>
<feature type="transmembrane region" description="Helical" evidence="2">
    <location>
        <begin position="387"/>
        <end position="408"/>
    </location>
</feature>
<keyword evidence="2" id="KW-0472">Membrane</keyword>
<feature type="transmembrane region" description="Helical" evidence="2">
    <location>
        <begin position="654"/>
        <end position="676"/>
    </location>
</feature>
<feature type="transmembrane region" description="Helical" evidence="2">
    <location>
        <begin position="627"/>
        <end position="645"/>
    </location>
</feature>
<dbReference type="OrthoDB" id="2078443at2"/>
<feature type="transmembrane region" description="Helical" evidence="2">
    <location>
        <begin position="230"/>
        <end position="250"/>
    </location>
</feature>
<evidence type="ECO:0000313" key="3">
    <source>
        <dbReference type="EMBL" id="SNS51759.1"/>
    </source>
</evidence>
<evidence type="ECO:0000256" key="1">
    <source>
        <dbReference type="SAM" id="Coils"/>
    </source>
</evidence>
<keyword evidence="2" id="KW-0812">Transmembrane</keyword>
<evidence type="ECO:0000256" key="2">
    <source>
        <dbReference type="SAM" id="Phobius"/>
    </source>
</evidence>
<accession>A0A239F4D7</accession>